<dbReference type="Proteomes" id="UP001232343">
    <property type="component" value="Unassembled WGS sequence"/>
</dbReference>
<evidence type="ECO:0000313" key="1">
    <source>
        <dbReference type="EMBL" id="MDQ0344243.1"/>
    </source>
</evidence>
<evidence type="ECO:0008006" key="3">
    <source>
        <dbReference type="Google" id="ProtNLM"/>
    </source>
</evidence>
<keyword evidence="2" id="KW-1185">Reference proteome</keyword>
<organism evidence="1 2">
    <name type="scientific">Lederbergia wuyishanensis</name>
    <dbReference type="NCBI Taxonomy" id="1347903"/>
    <lineage>
        <taxon>Bacteria</taxon>
        <taxon>Bacillati</taxon>
        <taxon>Bacillota</taxon>
        <taxon>Bacilli</taxon>
        <taxon>Bacillales</taxon>
        <taxon>Bacillaceae</taxon>
        <taxon>Lederbergia</taxon>
    </lineage>
</organism>
<reference evidence="1 2" key="1">
    <citation type="submission" date="2023-07" db="EMBL/GenBank/DDBJ databases">
        <title>Genomic Encyclopedia of Type Strains, Phase IV (KMG-IV): sequencing the most valuable type-strain genomes for metagenomic binning, comparative biology and taxonomic classification.</title>
        <authorList>
            <person name="Goeker M."/>
        </authorList>
    </citation>
    <scope>NUCLEOTIDE SEQUENCE [LARGE SCALE GENOMIC DNA]</scope>
    <source>
        <strain evidence="1 2">DSM 27848</strain>
    </source>
</reference>
<protein>
    <recommendedName>
        <fullName evidence="3">Rho termination factor N-terminal domain-containing protein</fullName>
    </recommendedName>
</protein>
<comment type="caution">
    <text evidence="1">The sequence shown here is derived from an EMBL/GenBank/DDBJ whole genome shotgun (WGS) entry which is preliminary data.</text>
</comment>
<gene>
    <name evidence="1" type="ORF">J2S14_003084</name>
</gene>
<proteinExistence type="predicted"/>
<evidence type="ECO:0000313" key="2">
    <source>
        <dbReference type="Proteomes" id="UP001232343"/>
    </source>
</evidence>
<sequence>MSKEQIIIEIPPVESWTLKDLKYTCRRNKVKGYTTMNREQLISSVKEILKNK</sequence>
<dbReference type="EMBL" id="JAUSUO010000008">
    <property type="protein sequence ID" value="MDQ0344243.1"/>
    <property type="molecule type" value="Genomic_DNA"/>
</dbReference>
<dbReference type="RefSeq" id="WP_244682512.1">
    <property type="nucleotide sequence ID" value="NZ_JALIRM010000011.1"/>
</dbReference>
<name>A0ABU0D756_9BACI</name>
<accession>A0ABU0D756</accession>